<evidence type="ECO:0000313" key="2">
    <source>
        <dbReference type="RefSeq" id="XP_020095760.1"/>
    </source>
</evidence>
<reference evidence="2" key="2">
    <citation type="submission" date="2025-08" db="UniProtKB">
        <authorList>
            <consortium name="RefSeq"/>
        </authorList>
    </citation>
    <scope>IDENTIFICATION</scope>
    <source>
        <tissue evidence="2">Leaf</tissue>
    </source>
</reference>
<accession>A0A6P5FRR9</accession>
<dbReference type="Pfam" id="PF08695">
    <property type="entry name" value="Coa1"/>
    <property type="match status" value="1"/>
</dbReference>
<dbReference type="Proteomes" id="UP000515123">
    <property type="component" value="Linkage group 9"/>
</dbReference>
<dbReference type="PANTHER" id="PTHR35114:SF2">
    <property type="entry name" value="OS04G0129600 PROTEIN"/>
    <property type="match status" value="1"/>
</dbReference>
<dbReference type="InterPro" id="IPR014807">
    <property type="entry name" value="Coa1"/>
</dbReference>
<dbReference type="PANTHER" id="PTHR35114">
    <property type="entry name" value="CYTOCHROME OXIDASE COMPLEX ASSEMBLY PROTEIN"/>
    <property type="match status" value="1"/>
</dbReference>
<organism evidence="1 2">
    <name type="scientific">Ananas comosus</name>
    <name type="common">Pineapple</name>
    <name type="synonym">Ananas ananas</name>
    <dbReference type="NCBI Taxonomy" id="4615"/>
    <lineage>
        <taxon>Eukaryota</taxon>
        <taxon>Viridiplantae</taxon>
        <taxon>Streptophyta</taxon>
        <taxon>Embryophyta</taxon>
        <taxon>Tracheophyta</taxon>
        <taxon>Spermatophyta</taxon>
        <taxon>Magnoliopsida</taxon>
        <taxon>Liliopsida</taxon>
        <taxon>Poales</taxon>
        <taxon>Bromeliaceae</taxon>
        <taxon>Bromelioideae</taxon>
        <taxon>Ananas</taxon>
    </lineage>
</organism>
<dbReference type="OrthoDB" id="535599at2759"/>
<dbReference type="RefSeq" id="XP_020095760.1">
    <property type="nucleotide sequence ID" value="XM_020240171.1"/>
</dbReference>
<evidence type="ECO:0000313" key="1">
    <source>
        <dbReference type="Proteomes" id="UP000515123"/>
    </source>
</evidence>
<proteinExistence type="predicted"/>
<keyword evidence="1" id="KW-1185">Reference proteome</keyword>
<name>A0A6P5FRR9_ANACO</name>
<dbReference type="GeneID" id="109715247"/>
<gene>
    <name evidence="2" type="primary">LOC109715247</name>
</gene>
<protein>
    <submittedName>
        <fullName evidence="2">Uncharacterized protein LOC109715247</fullName>
    </submittedName>
</protein>
<reference evidence="1" key="1">
    <citation type="journal article" date="2015" name="Nat. Genet.">
        <title>The pineapple genome and the evolution of CAM photosynthesis.</title>
        <authorList>
            <person name="Ming R."/>
            <person name="VanBuren R."/>
            <person name="Wai C.M."/>
            <person name="Tang H."/>
            <person name="Schatz M.C."/>
            <person name="Bowers J.E."/>
            <person name="Lyons E."/>
            <person name="Wang M.L."/>
            <person name="Chen J."/>
            <person name="Biggers E."/>
            <person name="Zhang J."/>
            <person name="Huang L."/>
            <person name="Zhang L."/>
            <person name="Miao W."/>
            <person name="Zhang J."/>
            <person name="Ye Z."/>
            <person name="Miao C."/>
            <person name="Lin Z."/>
            <person name="Wang H."/>
            <person name="Zhou H."/>
            <person name="Yim W.C."/>
            <person name="Priest H.D."/>
            <person name="Zheng C."/>
            <person name="Woodhouse M."/>
            <person name="Edger P.P."/>
            <person name="Guyot R."/>
            <person name="Guo H.B."/>
            <person name="Guo H."/>
            <person name="Zheng G."/>
            <person name="Singh R."/>
            <person name="Sharma A."/>
            <person name="Min X."/>
            <person name="Zheng Y."/>
            <person name="Lee H."/>
            <person name="Gurtowski J."/>
            <person name="Sedlazeck F.J."/>
            <person name="Harkess A."/>
            <person name="McKain M.R."/>
            <person name="Liao Z."/>
            <person name="Fang J."/>
            <person name="Liu J."/>
            <person name="Zhang X."/>
            <person name="Zhang Q."/>
            <person name="Hu W."/>
            <person name="Qin Y."/>
            <person name="Wang K."/>
            <person name="Chen L.Y."/>
            <person name="Shirley N."/>
            <person name="Lin Y.R."/>
            <person name="Liu L.Y."/>
            <person name="Hernandez A.G."/>
            <person name="Wright C.L."/>
            <person name="Bulone V."/>
            <person name="Tuskan G.A."/>
            <person name="Heath K."/>
            <person name="Zee F."/>
            <person name="Moore P.H."/>
            <person name="Sunkar R."/>
            <person name="Leebens-Mack J.H."/>
            <person name="Mockler T."/>
            <person name="Bennetzen J.L."/>
            <person name="Freeling M."/>
            <person name="Sankoff D."/>
            <person name="Paterson A.H."/>
            <person name="Zhu X."/>
            <person name="Yang X."/>
            <person name="Smith J.A."/>
            <person name="Cushman J.C."/>
            <person name="Paull R.E."/>
            <person name="Yu Q."/>
        </authorList>
    </citation>
    <scope>NUCLEOTIDE SEQUENCE [LARGE SCALE GENOMIC DNA]</scope>
    <source>
        <strain evidence="1">cv. F153</strain>
    </source>
</reference>
<sequence length="226" mass="23724">MLCRTTAPPLSSFVFSKRIASLHGGAATSYSSSSSAAAAAAAAAEPARGGDTKRSSWARRAVPVALLGLTGAVALSAVNDLALFLSCSSQAIEKASQNQQIVQAIGDPIVRGPWYNASLAVNPRSHSISCTFPVSGPQGTGIFKLKAVRSGDDTWFSFLQHRQWDILLMDAILDVPSNDGNHQMLKVTVADSSTPPPPPPVDCKECTALALTKLDDHVDSEDSMGF</sequence>
<dbReference type="AlphaFoldDB" id="A0A6P5FRR9"/>